<dbReference type="InterPro" id="IPR042070">
    <property type="entry name" value="PucR_C-HTH_sf"/>
</dbReference>
<proteinExistence type="inferred from homology"/>
<accession>A0ABY4QVH3</accession>
<protein>
    <submittedName>
        <fullName evidence="4">Helix-turn-helix domain-containing protein</fullName>
    </submittedName>
</protein>
<dbReference type="Gene3D" id="1.10.10.2840">
    <property type="entry name" value="PucR C-terminal helix-turn-helix domain"/>
    <property type="match status" value="1"/>
</dbReference>
<dbReference type="InterPro" id="IPR041522">
    <property type="entry name" value="CdaR_GGDEF"/>
</dbReference>
<comment type="similarity">
    <text evidence="1">Belongs to the CdaR family.</text>
</comment>
<evidence type="ECO:0000313" key="5">
    <source>
        <dbReference type="Proteomes" id="UP001056336"/>
    </source>
</evidence>
<keyword evidence="5" id="KW-1185">Reference proteome</keyword>
<name>A0ABY4QVH3_9ACTN</name>
<evidence type="ECO:0000259" key="3">
    <source>
        <dbReference type="Pfam" id="PF17853"/>
    </source>
</evidence>
<reference evidence="4" key="1">
    <citation type="journal article" date="2018" name="Int. J. Syst. Evol. Microbiol.">
        <title>Jatrophihabitans telluris sp. nov., isolated from sediment soil of lava forest wetlands and the emended description of the genus Jatrophihabitans.</title>
        <authorList>
            <person name="Lee K.C."/>
            <person name="Suh M.K."/>
            <person name="Eom M.K."/>
            <person name="Kim K.K."/>
            <person name="Kim J.S."/>
            <person name="Kim D.S."/>
            <person name="Ko S.H."/>
            <person name="Shin Y.K."/>
            <person name="Lee J.S."/>
        </authorList>
    </citation>
    <scope>NUCLEOTIDE SEQUENCE</scope>
    <source>
        <strain evidence="4">N237</strain>
    </source>
</reference>
<dbReference type="PANTHER" id="PTHR33744">
    <property type="entry name" value="CARBOHYDRATE DIACID REGULATOR"/>
    <property type="match status" value="1"/>
</dbReference>
<dbReference type="PANTHER" id="PTHR33744:SF7">
    <property type="entry name" value="PUCR FAMILY TRANSCRIPTIONAL REGULATOR"/>
    <property type="match status" value="1"/>
</dbReference>
<dbReference type="InterPro" id="IPR025736">
    <property type="entry name" value="PucR_C-HTH_dom"/>
</dbReference>
<dbReference type="EMBL" id="CP097332">
    <property type="protein sequence ID" value="UQX87313.1"/>
    <property type="molecule type" value="Genomic_DNA"/>
</dbReference>
<dbReference type="RefSeq" id="WP_249769808.1">
    <property type="nucleotide sequence ID" value="NZ_CP097332.1"/>
</dbReference>
<gene>
    <name evidence="4" type="ORF">M6D93_13520</name>
</gene>
<dbReference type="InterPro" id="IPR051448">
    <property type="entry name" value="CdaR-like_regulators"/>
</dbReference>
<organism evidence="4 5">
    <name type="scientific">Jatrophihabitans telluris</name>
    <dbReference type="NCBI Taxonomy" id="2038343"/>
    <lineage>
        <taxon>Bacteria</taxon>
        <taxon>Bacillati</taxon>
        <taxon>Actinomycetota</taxon>
        <taxon>Actinomycetes</taxon>
        <taxon>Jatrophihabitantales</taxon>
        <taxon>Jatrophihabitantaceae</taxon>
        <taxon>Jatrophihabitans</taxon>
    </lineage>
</organism>
<dbReference type="Proteomes" id="UP001056336">
    <property type="component" value="Chromosome"/>
</dbReference>
<reference evidence="4" key="2">
    <citation type="submission" date="2022-05" db="EMBL/GenBank/DDBJ databases">
        <authorList>
            <person name="Kim J.-S."/>
            <person name="Lee K."/>
            <person name="Suh M."/>
            <person name="Eom M."/>
            <person name="Kim J.-S."/>
            <person name="Kim D.-S."/>
            <person name="Ko S.-H."/>
            <person name="Shin Y."/>
            <person name="Lee J.-S."/>
        </authorList>
    </citation>
    <scope>NUCLEOTIDE SEQUENCE</scope>
    <source>
        <strain evidence="4">N237</strain>
    </source>
</reference>
<evidence type="ECO:0000313" key="4">
    <source>
        <dbReference type="EMBL" id="UQX87313.1"/>
    </source>
</evidence>
<dbReference type="Pfam" id="PF13556">
    <property type="entry name" value="HTH_30"/>
    <property type="match status" value="1"/>
</dbReference>
<feature type="domain" description="CdaR GGDEF-like" evidence="3">
    <location>
        <begin position="172"/>
        <end position="274"/>
    </location>
</feature>
<dbReference type="Pfam" id="PF17853">
    <property type="entry name" value="GGDEF_2"/>
    <property type="match status" value="1"/>
</dbReference>
<sequence length="397" mass="41891">MQVSPSQATVRRIEQNSGTLATRSVARMDEELAWFRRLPPDQRSWVTLVAQAGIASFVEWLRSPDEVLRLTGEVFGTAPRELARRVSLQQTVELVRLTIAVVEEQVPRLADPGDEEAVADAVLRFSREIAFAAARVYASAAEARGAWDARLEALVIDGLVRGVDVDESGSPLTQLAALGWRSEGALTAVAGSPPAGRSAVDTIDAVHRAARRAGYDVLAGVHGGRLLVLLGGIGGRNADRAEDGIEAAGALLEEFGPGPVVVGGLAGQLAEAGRLTAVALSGLRSVGGWPAAPRPVSADDLLPERTIAGDAGARLQLIDTVYRPLAEADLAVLETVVSYLEHGRSLEATARALFVHANTVRYRLRRVAELCGQAPTEARGAFAIQLALVAGRLHAAS</sequence>
<evidence type="ECO:0000256" key="1">
    <source>
        <dbReference type="ARBA" id="ARBA00006754"/>
    </source>
</evidence>
<feature type="domain" description="PucR C-terminal helix-turn-helix" evidence="2">
    <location>
        <begin position="333"/>
        <end position="389"/>
    </location>
</feature>
<evidence type="ECO:0000259" key="2">
    <source>
        <dbReference type="Pfam" id="PF13556"/>
    </source>
</evidence>